<feature type="region of interest" description="Disordered" evidence="1">
    <location>
        <begin position="1"/>
        <end position="31"/>
    </location>
</feature>
<protein>
    <submittedName>
        <fullName evidence="3">Uncharacterized protein</fullName>
    </submittedName>
</protein>
<dbReference type="AlphaFoldDB" id="A0A1I7Z362"/>
<evidence type="ECO:0000313" key="3">
    <source>
        <dbReference type="WBParaSite" id="L893_g22143.t1"/>
    </source>
</evidence>
<reference evidence="3" key="1">
    <citation type="submission" date="2016-11" db="UniProtKB">
        <authorList>
            <consortium name="WormBaseParasite"/>
        </authorList>
    </citation>
    <scope>IDENTIFICATION</scope>
</reference>
<evidence type="ECO:0000313" key="2">
    <source>
        <dbReference type="Proteomes" id="UP000095287"/>
    </source>
</evidence>
<organism evidence="2 3">
    <name type="scientific">Steinernema glaseri</name>
    <dbReference type="NCBI Taxonomy" id="37863"/>
    <lineage>
        <taxon>Eukaryota</taxon>
        <taxon>Metazoa</taxon>
        <taxon>Ecdysozoa</taxon>
        <taxon>Nematoda</taxon>
        <taxon>Chromadorea</taxon>
        <taxon>Rhabditida</taxon>
        <taxon>Tylenchina</taxon>
        <taxon>Panagrolaimomorpha</taxon>
        <taxon>Strongyloidoidea</taxon>
        <taxon>Steinernematidae</taxon>
        <taxon>Steinernema</taxon>
    </lineage>
</organism>
<accession>A0A1I7Z362</accession>
<name>A0A1I7Z362_9BILA</name>
<sequence>MQKVIDGGAKKGVAKGTKAKIKERRAPGSREQVAGLNFGKHSARIFGDAKGAERELLGDGLIDRLDVGGPSSPSHSSYPGLPSRAEEIGFLVPGRWL</sequence>
<dbReference type="Proteomes" id="UP000095287">
    <property type="component" value="Unplaced"/>
</dbReference>
<dbReference type="WBParaSite" id="L893_g22143.t1">
    <property type="protein sequence ID" value="L893_g22143.t1"/>
    <property type="gene ID" value="L893_g22143"/>
</dbReference>
<proteinExistence type="predicted"/>
<keyword evidence="2" id="KW-1185">Reference proteome</keyword>
<evidence type="ECO:0000256" key="1">
    <source>
        <dbReference type="SAM" id="MobiDB-lite"/>
    </source>
</evidence>